<evidence type="ECO:0000256" key="6">
    <source>
        <dbReference type="PIRSR" id="PIRSR001399-3"/>
    </source>
</evidence>
<dbReference type="SUPFAM" id="SSF52304">
    <property type="entry name" value="Type II 3-dehydroquinate dehydratase"/>
    <property type="match status" value="1"/>
</dbReference>
<feature type="binding site" evidence="3 5">
    <location>
        <position position="82"/>
    </location>
    <ligand>
        <name>substrate</name>
    </ligand>
</feature>
<comment type="pathway">
    <text evidence="3">Aromatic compound metabolism; 3,4-dihydroxybenzoate biosynthesis; 3,4-dihydroxybenzoate from 3-dehydroquinate: step 1/2.</text>
</comment>
<dbReference type="NCBIfam" id="NF003804">
    <property type="entry name" value="PRK05395.1-1"/>
    <property type="match status" value="1"/>
</dbReference>
<dbReference type="NCBIfam" id="NF003805">
    <property type="entry name" value="PRK05395.1-2"/>
    <property type="match status" value="1"/>
</dbReference>
<evidence type="ECO:0000313" key="7">
    <source>
        <dbReference type="EMBL" id="PLB43738.1"/>
    </source>
</evidence>
<evidence type="ECO:0000256" key="1">
    <source>
        <dbReference type="ARBA" id="ARBA00022911"/>
    </source>
</evidence>
<dbReference type="NCBIfam" id="NF003806">
    <property type="entry name" value="PRK05395.1-3"/>
    <property type="match status" value="1"/>
</dbReference>
<dbReference type="EMBL" id="MSFO01000010">
    <property type="protein sequence ID" value="PLB43738.1"/>
    <property type="molecule type" value="Genomic_DNA"/>
</dbReference>
<dbReference type="InterPro" id="IPR036441">
    <property type="entry name" value="DHquinase_II_sf"/>
</dbReference>
<dbReference type="PANTHER" id="PTHR21272">
    <property type="entry name" value="CATABOLIC 3-DEHYDROQUINASE"/>
    <property type="match status" value="1"/>
</dbReference>
<feature type="binding site" evidence="3 5">
    <location>
        <position position="76"/>
    </location>
    <ligand>
        <name>substrate</name>
    </ligand>
</feature>
<comment type="subunit">
    <text evidence="3">Homododecamer. Adopts a ring-like structure, composed of an arrangement of two hexameric rings stacked on top of one another.</text>
</comment>
<keyword evidence="2 3" id="KW-0456">Lyase</keyword>
<evidence type="ECO:0000256" key="3">
    <source>
        <dbReference type="HAMAP-Rule" id="MF_03136"/>
    </source>
</evidence>
<dbReference type="AlphaFoldDB" id="A0A2I2FSX1"/>
<dbReference type="InterPro" id="IPR001874">
    <property type="entry name" value="DHquinase_II"/>
</dbReference>
<evidence type="ECO:0000256" key="4">
    <source>
        <dbReference type="PIRSR" id="PIRSR001399-1"/>
    </source>
</evidence>
<dbReference type="CDD" id="cd00466">
    <property type="entry name" value="DHQase_II"/>
    <property type="match status" value="1"/>
</dbReference>
<feature type="active site" description="Proton acceptor" evidence="3 4">
    <location>
        <position position="25"/>
    </location>
</feature>
<feature type="binding site" evidence="3 5">
    <location>
        <position position="113"/>
    </location>
    <ligand>
        <name>substrate</name>
    </ligand>
</feature>
<keyword evidence="8" id="KW-1185">Reference proteome</keyword>
<dbReference type="UniPathway" id="UPA00088">
    <property type="reaction ID" value="UER00178"/>
</dbReference>
<dbReference type="Proteomes" id="UP000234275">
    <property type="component" value="Unassembled WGS sequence"/>
</dbReference>
<dbReference type="OrthoDB" id="8191625at2759"/>
<organism evidence="7 8">
    <name type="scientific">Aspergillus steynii IBT 23096</name>
    <dbReference type="NCBI Taxonomy" id="1392250"/>
    <lineage>
        <taxon>Eukaryota</taxon>
        <taxon>Fungi</taxon>
        <taxon>Dikarya</taxon>
        <taxon>Ascomycota</taxon>
        <taxon>Pezizomycotina</taxon>
        <taxon>Eurotiomycetes</taxon>
        <taxon>Eurotiomycetidae</taxon>
        <taxon>Eurotiales</taxon>
        <taxon>Aspergillaceae</taxon>
        <taxon>Aspergillus</taxon>
        <taxon>Aspergillus subgen. Circumdati</taxon>
    </lineage>
</organism>
<keyword evidence="1 3" id="KW-0672">Quinate metabolism</keyword>
<comment type="catalytic activity">
    <reaction evidence="3">
        <text>3-dehydroquinate = 3-dehydroshikimate + H2O</text>
        <dbReference type="Rhea" id="RHEA:21096"/>
        <dbReference type="ChEBI" id="CHEBI:15377"/>
        <dbReference type="ChEBI" id="CHEBI:16630"/>
        <dbReference type="ChEBI" id="CHEBI:32364"/>
        <dbReference type="EC" id="4.2.1.10"/>
    </reaction>
</comment>
<comment type="function">
    <text evidence="3">Is involved in the catabolism of quinate. Allows the utilization of quinate as carbon source via the beta-ketoadipate pathway.</text>
</comment>
<accession>A0A2I2FSX1</accession>
<evidence type="ECO:0000313" key="8">
    <source>
        <dbReference type="Proteomes" id="UP000234275"/>
    </source>
</evidence>
<dbReference type="GO" id="GO:0019631">
    <property type="term" value="P:quinate catabolic process"/>
    <property type="evidence" value="ECO:0007669"/>
    <property type="project" value="TreeGrafter"/>
</dbReference>
<dbReference type="NCBIfam" id="TIGR01088">
    <property type="entry name" value="aroQ"/>
    <property type="match status" value="1"/>
</dbReference>
<dbReference type="PIRSF" id="PIRSF001399">
    <property type="entry name" value="DHquinase_II"/>
    <property type="match status" value="1"/>
</dbReference>
<gene>
    <name evidence="3" type="primary">qutE</name>
    <name evidence="7" type="ORF">P170DRAFT_468515</name>
</gene>
<dbReference type="VEuPathDB" id="FungiDB:P170DRAFT_468515"/>
<dbReference type="NCBIfam" id="NF003807">
    <property type="entry name" value="PRK05395.1-4"/>
    <property type="match status" value="1"/>
</dbReference>
<reference evidence="7 8" key="1">
    <citation type="submission" date="2016-12" db="EMBL/GenBank/DDBJ databases">
        <title>The genomes of Aspergillus section Nigri reveals drivers in fungal speciation.</title>
        <authorList>
            <consortium name="DOE Joint Genome Institute"/>
            <person name="Vesth T.C."/>
            <person name="Nybo J."/>
            <person name="Theobald S."/>
            <person name="Brandl J."/>
            <person name="Frisvad J.C."/>
            <person name="Nielsen K.F."/>
            <person name="Lyhne E.K."/>
            <person name="Kogle M.E."/>
            <person name="Kuo A."/>
            <person name="Riley R."/>
            <person name="Clum A."/>
            <person name="Nolan M."/>
            <person name="Lipzen A."/>
            <person name="Salamov A."/>
            <person name="Henrissat B."/>
            <person name="Wiebenga A."/>
            <person name="De Vries R.P."/>
            <person name="Grigoriev I.V."/>
            <person name="Mortensen U.H."/>
            <person name="Andersen M.R."/>
            <person name="Baker S.E."/>
        </authorList>
    </citation>
    <scope>NUCLEOTIDE SEQUENCE [LARGE SCALE GENOMIC DNA]</scope>
    <source>
        <strain evidence="7 8">IBT 23096</strain>
    </source>
</reference>
<dbReference type="PANTHER" id="PTHR21272:SF5">
    <property type="entry name" value="CATABOLIC 3-DEHYDROQUINASE"/>
    <property type="match status" value="1"/>
</dbReference>
<dbReference type="GO" id="GO:0003855">
    <property type="term" value="F:3-dehydroquinate dehydratase activity"/>
    <property type="evidence" value="ECO:0007669"/>
    <property type="project" value="UniProtKB-UniRule"/>
</dbReference>
<feature type="active site" description="Proton donor" evidence="3 4">
    <location>
        <position position="102"/>
    </location>
</feature>
<dbReference type="Pfam" id="PF01220">
    <property type="entry name" value="DHquinase_II"/>
    <property type="match status" value="1"/>
</dbReference>
<evidence type="ECO:0000256" key="5">
    <source>
        <dbReference type="PIRSR" id="PIRSR001399-2"/>
    </source>
</evidence>
<dbReference type="PROSITE" id="PS01029">
    <property type="entry name" value="DEHYDROQUINASE_II"/>
    <property type="match status" value="1"/>
</dbReference>
<name>A0A2I2FSX1_9EURO</name>
<sequence length="154" mass="16330">MPAKSILLINGPNLNLLGTREPHIYGSTTLSDVETSAKAQAASLGATLDAFQSNHEGAIIDRIQAARGNVDGIVINPGAFTHTSVAIRDALLGVGIPFIELHVSNVHAREPWRHHSYFSDKAAGVIVGLGVFGYKVAVEHVAVNFKGRDEKAAL</sequence>
<dbReference type="STRING" id="1392250.A0A2I2FSX1"/>
<feature type="binding site" evidence="3 5">
    <location>
        <begin position="103"/>
        <end position="104"/>
    </location>
    <ligand>
        <name>substrate</name>
    </ligand>
</feature>
<evidence type="ECO:0000256" key="2">
    <source>
        <dbReference type="ARBA" id="ARBA00023239"/>
    </source>
</evidence>
<proteinExistence type="inferred from homology"/>
<comment type="caution">
    <text evidence="7">The sequence shown here is derived from an EMBL/GenBank/DDBJ whole genome shotgun (WGS) entry which is preliminary data.</text>
</comment>
<dbReference type="InterPro" id="IPR018509">
    <property type="entry name" value="DHquinase_II_CS"/>
</dbReference>
<dbReference type="EC" id="4.2.1.10" evidence="3"/>
<dbReference type="HAMAP" id="MF_00169">
    <property type="entry name" value="AroQ"/>
    <property type="match status" value="1"/>
</dbReference>
<dbReference type="GO" id="GO:0046279">
    <property type="term" value="P:3,4-dihydroxybenzoate biosynthetic process"/>
    <property type="evidence" value="ECO:0007669"/>
    <property type="project" value="UniProtKB-UniRule"/>
</dbReference>
<feature type="binding site" evidence="3 5">
    <location>
        <position position="89"/>
    </location>
    <ligand>
        <name>substrate</name>
    </ligand>
</feature>
<feature type="site" description="Transition state stabilizer" evidence="3 6">
    <location>
        <position position="20"/>
    </location>
</feature>
<comment type="similarity">
    <text evidence="3">Belongs to the type-II 3-dehydroquinase family.</text>
</comment>
<dbReference type="Gene3D" id="3.40.50.9100">
    <property type="entry name" value="Dehydroquinase, class II"/>
    <property type="match status" value="1"/>
</dbReference>
<protein>
    <recommendedName>
        <fullName evidence="3">Catabolic 3-dehydroquinase</fullName>
        <shortName evidence="3">cDHQase</shortName>
        <ecNumber evidence="3">4.2.1.10</ecNumber>
    </recommendedName>
    <alternativeName>
        <fullName evidence="3">3-dehydroquinate dehydratase</fullName>
    </alternativeName>
</protein>